<accession>A0A1G6KF00</accession>
<dbReference type="InterPro" id="IPR032710">
    <property type="entry name" value="NTF2-like_dom_sf"/>
</dbReference>
<reference evidence="9 10" key="1">
    <citation type="submission" date="2016-10" db="EMBL/GenBank/DDBJ databases">
        <authorList>
            <person name="de Groot N.N."/>
        </authorList>
    </citation>
    <scope>NUCLEOTIDE SEQUENCE [LARGE SCALE GENOMIC DNA]</scope>
    <source>
        <strain evidence="9 10">R5</strain>
    </source>
</reference>
<dbReference type="NCBIfam" id="TIGR02937">
    <property type="entry name" value="sigma70-ECF"/>
    <property type="match status" value="1"/>
</dbReference>
<feature type="domain" description="RNA polymerase sigma factor 70 region 4 type 2" evidence="8">
    <location>
        <begin position="117"/>
        <end position="162"/>
    </location>
</feature>
<comment type="similarity">
    <text evidence="1">Belongs to the sigma-70 factor family. ECF subfamily.</text>
</comment>
<evidence type="ECO:0000259" key="8">
    <source>
        <dbReference type="Pfam" id="PF08281"/>
    </source>
</evidence>
<dbReference type="InterPro" id="IPR013325">
    <property type="entry name" value="RNA_pol_sigma_r2"/>
</dbReference>
<evidence type="ECO:0000256" key="4">
    <source>
        <dbReference type="ARBA" id="ARBA00023082"/>
    </source>
</evidence>
<evidence type="ECO:0000256" key="1">
    <source>
        <dbReference type="ARBA" id="ARBA00010641"/>
    </source>
</evidence>
<dbReference type="Pfam" id="PF04542">
    <property type="entry name" value="Sigma70_r2"/>
    <property type="match status" value="1"/>
</dbReference>
<evidence type="ECO:0000256" key="5">
    <source>
        <dbReference type="ARBA" id="ARBA00023125"/>
    </source>
</evidence>
<dbReference type="PANTHER" id="PTHR43133">
    <property type="entry name" value="RNA POLYMERASE ECF-TYPE SIGMA FACTO"/>
    <property type="match status" value="1"/>
</dbReference>
<organism evidence="9 10">
    <name type="scientific">Bradyrhizobium brasilense</name>
    <dbReference type="NCBI Taxonomy" id="1419277"/>
    <lineage>
        <taxon>Bacteria</taxon>
        <taxon>Pseudomonadati</taxon>
        <taxon>Pseudomonadota</taxon>
        <taxon>Alphaproteobacteria</taxon>
        <taxon>Hyphomicrobiales</taxon>
        <taxon>Nitrobacteraceae</taxon>
        <taxon>Bradyrhizobium</taxon>
    </lineage>
</organism>
<dbReference type="Pfam" id="PF08281">
    <property type="entry name" value="Sigma70_r4_2"/>
    <property type="match status" value="1"/>
</dbReference>
<dbReference type="InterPro" id="IPR007627">
    <property type="entry name" value="RNA_pol_sigma70_r2"/>
</dbReference>
<keyword evidence="3" id="KW-0805">Transcription regulation</keyword>
<keyword evidence="4" id="KW-0731">Sigma factor</keyword>
<dbReference type="GO" id="GO:0003677">
    <property type="term" value="F:DNA binding"/>
    <property type="evidence" value="ECO:0007669"/>
    <property type="project" value="UniProtKB-KW"/>
</dbReference>
<dbReference type="InterPro" id="IPR039425">
    <property type="entry name" value="RNA_pol_sigma-70-like"/>
</dbReference>
<protein>
    <submittedName>
        <fullName evidence="9">RNA polymerase sigma-70 factor, ECF subfamily</fullName>
    </submittedName>
</protein>
<dbReference type="PANTHER" id="PTHR43133:SF8">
    <property type="entry name" value="RNA POLYMERASE SIGMA FACTOR HI_1459-RELATED"/>
    <property type="match status" value="1"/>
</dbReference>
<dbReference type="RefSeq" id="WP_092078554.1">
    <property type="nucleotide sequence ID" value="NZ_FMZW01000002.1"/>
</dbReference>
<dbReference type="SUPFAM" id="SSF88659">
    <property type="entry name" value="Sigma3 and sigma4 domains of RNA polymerase sigma factors"/>
    <property type="match status" value="1"/>
</dbReference>
<dbReference type="InterPro" id="IPR036388">
    <property type="entry name" value="WH-like_DNA-bd_sf"/>
</dbReference>
<evidence type="ECO:0000313" key="9">
    <source>
        <dbReference type="EMBL" id="SDC28886.1"/>
    </source>
</evidence>
<name>A0A1G6KF00_9BRAD</name>
<dbReference type="GO" id="GO:0006352">
    <property type="term" value="P:DNA-templated transcription initiation"/>
    <property type="evidence" value="ECO:0007669"/>
    <property type="project" value="InterPro"/>
</dbReference>
<gene>
    <name evidence="9" type="ORF">SAMN05216337_100248</name>
</gene>
<dbReference type="GO" id="GO:0016987">
    <property type="term" value="F:sigma factor activity"/>
    <property type="evidence" value="ECO:0007669"/>
    <property type="project" value="UniProtKB-KW"/>
</dbReference>
<comment type="subunit">
    <text evidence="2">Interacts transiently with the RNA polymerase catalytic core formed by RpoA, RpoB, RpoC and RpoZ (2 alpha, 1 beta, 1 beta' and 1 omega subunit) to form the RNA polymerase holoenzyme that can initiate transcription.</text>
</comment>
<dbReference type="InterPro" id="IPR013249">
    <property type="entry name" value="RNA_pol_sigma70_r4_t2"/>
</dbReference>
<keyword evidence="5" id="KW-0238">DNA-binding</keyword>
<evidence type="ECO:0000256" key="3">
    <source>
        <dbReference type="ARBA" id="ARBA00023015"/>
    </source>
</evidence>
<sequence length="298" mass="33115">MTSPHQAPAATDVDALLAAMRPRLHRYCARMVGSVIDGEDVLQDALIKAVEAFGSAAPIQSPQAWLFRIAHNTALDFLRRRNRQEALHAPEEVDMMAGELDDLGRREIAATSLRTFMRLPVAQRSSVILMDVLGCSLQEICGIMDFSLPAVKAALHRGRTQLREFAAEPDDAPRPGLSPADRIRLNAYVSHFNARDFDAIRAMIADDIRLELVNRTRLNGKAEVSRYFGNYSKIDDWHLVTGQVEGRPAILVFDPNVLGAPPRSFMLLDWSADKVATIRDFRHASYAIDGAEWAVDKG</sequence>
<evidence type="ECO:0000256" key="6">
    <source>
        <dbReference type="ARBA" id="ARBA00023163"/>
    </source>
</evidence>
<feature type="domain" description="RNA polymerase sigma-70 region 2" evidence="7">
    <location>
        <begin position="18"/>
        <end position="83"/>
    </location>
</feature>
<dbReference type="SUPFAM" id="SSF88946">
    <property type="entry name" value="Sigma2 domain of RNA polymerase sigma factors"/>
    <property type="match status" value="1"/>
</dbReference>
<dbReference type="Gene3D" id="1.10.1740.10">
    <property type="match status" value="1"/>
</dbReference>
<dbReference type="InterPro" id="IPR014284">
    <property type="entry name" value="RNA_pol_sigma-70_dom"/>
</dbReference>
<dbReference type="SUPFAM" id="SSF54427">
    <property type="entry name" value="NTF2-like"/>
    <property type="match status" value="1"/>
</dbReference>
<dbReference type="AlphaFoldDB" id="A0A1G6KF00"/>
<keyword evidence="6" id="KW-0804">Transcription</keyword>
<evidence type="ECO:0000256" key="2">
    <source>
        <dbReference type="ARBA" id="ARBA00011344"/>
    </source>
</evidence>
<dbReference type="Proteomes" id="UP000199245">
    <property type="component" value="Unassembled WGS sequence"/>
</dbReference>
<evidence type="ECO:0000259" key="7">
    <source>
        <dbReference type="Pfam" id="PF04542"/>
    </source>
</evidence>
<proteinExistence type="inferred from homology"/>
<dbReference type="Gene3D" id="1.10.10.10">
    <property type="entry name" value="Winged helix-like DNA-binding domain superfamily/Winged helix DNA-binding domain"/>
    <property type="match status" value="1"/>
</dbReference>
<evidence type="ECO:0000313" key="10">
    <source>
        <dbReference type="Proteomes" id="UP000199245"/>
    </source>
</evidence>
<dbReference type="Gene3D" id="3.10.450.50">
    <property type="match status" value="1"/>
</dbReference>
<dbReference type="EMBL" id="FMZW01000002">
    <property type="protein sequence ID" value="SDC28886.1"/>
    <property type="molecule type" value="Genomic_DNA"/>
</dbReference>
<dbReference type="InterPro" id="IPR013324">
    <property type="entry name" value="RNA_pol_sigma_r3/r4-like"/>
</dbReference>